<dbReference type="AlphaFoldDB" id="A0A059CL00"/>
<dbReference type="InterPro" id="IPR033337">
    <property type="entry name" value="TORTIFOLIA1/SINE1-2"/>
</dbReference>
<feature type="domain" description="TORTIFOLIA1/TORL1-2 C-terminal" evidence="1">
    <location>
        <begin position="691"/>
        <end position="816"/>
    </location>
</feature>
<dbReference type="GO" id="GO:0005874">
    <property type="term" value="C:microtubule"/>
    <property type="evidence" value="ECO:0007669"/>
    <property type="project" value="InterPro"/>
</dbReference>
<accession>A0A059CL00</accession>
<name>A0A059CL00_EUCGR</name>
<evidence type="ECO:0008006" key="4">
    <source>
        <dbReference type="Google" id="ProtNLM"/>
    </source>
</evidence>
<dbReference type="SUPFAM" id="SSF48371">
    <property type="entry name" value="ARM repeat"/>
    <property type="match status" value="1"/>
</dbReference>
<dbReference type="EMBL" id="KK198755">
    <property type="protein sequence ID" value="KCW78590.1"/>
    <property type="molecule type" value="Genomic_DNA"/>
</dbReference>
<dbReference type="InterPro" id="IPR057600">
    <property type="entry name" value="TORTIFOLIA1/SINE1-2_N"/>
</dbReference>
<dbReference type="PANTHER" id="PTHR31355:SF22">
    <property type="entry name" value="TORTIFOLIA1-LIKE PROTEIN 2"/>
    <property type="match status" value="1"/>
</dbReference>
<dbReference type="KEGG" id="egr:104435882"/>
<dbReference type="GO" id="GO:0008017">
    <property type="term" value="F:microtubule binding"/>
    <property type="evidence" value="ECO:0000318"/>
    <property type="project" value="GO_Central"/>
</dbReference>
<dbReference type="InParanoid" id="A0A059CL00"/>
<dbReference type="Gene3D" id="1.25.10.10">
    <property type="entry name" value="Leucine-rich Repeat Variant"/>
    <property type="match status" value="2"/>
</dbReference>
<protein>
    <recommendedName>
        <fullName evidence="4">TOG domain-containing protein</fullName>
    </recommendedName>
</protein>
<gene>
    <name evidence="3" type="ORF">EUGRSUZ_C00061</name>
</gene>
<dbReference type="OrthoDB" id="298726at2759"/>
<evidence type="ECO:0000259" key="1">
    <source>
        <dbReference type="Pfam" id="PF24713"/>
    </source>
</evidence>
<dbReference type="STRING" id="71139.A0A059CL00"/>
<dbReference type="PANTHER" id="PTHR31355">
    <property type="entry name" value="MICROTUBULE-ASSOCIATED PROTEIN TORTIFOLIA1"/>
    <property type="match status" value="1"/>
</dbReference>
<feature type="domain" description="TORTIFOLIA1/SINE1-2 N-terminal" evidence="2">
    <location>
        <begin position="22"/>
        <end position="299"/>
    </location>
</feature>
<dbReference type="OMA" id="GYEYVPM"/>
<dbReference type="InterPro" id="IPR011989">
    <property type="entry name" value="ARM-like"/>
</dbReference>
<dbReference type="InterPro" id="IPR016024">
    <property type="entry name" value="ARM-type_fold"/>
</dbReference>
<organism evidence="3">
    <name type="scientific">Eucalyptus grandis</name>
    <name type="common">Flooded gum</name>
    <dbReference type="NCBI Taxonomy" id="71139"/>
    <lineage>
        <taxon>Eukaryota</taxon>
        <taxon>Viridiplantae</taxon>
        <taxon>Streptophyta</taxon>
        <taxon>Embryophyta</taxon>
        <taxon>Tracheophyta</taxon>
        <taxon>Spermatophyta</taxon>
        <taxon>Magnoliopsida</taxon>
        <taxon>eudicotyledons</taxon>
        <taxon>Gunneridae</taxon>
        <taxon>Pentapetalae</taxon>
        <taxon>rosids</taxon>
        <taxon>malvids</taxon>
        <taxon>Myrtales</taxon>
        <taxon>Myrtaceae</taxon>
        <taxon>Myrtoideae</taxon>
        <taxon>Eucalypteae</taxon>
        <taxon>Eucalyptus</taxon>
    </lineage>
</organism>
<reference evidence="3" key="1">
    <citation type="submission" date="2013-07" db="EMBL/GenBank/DDBJ databases">
        <title>The genome of Eucalyptus grandis.</title>
        <authorList>
            <person name="Schmutz J."/>
            <person name="Hayes R."/>
            <person name="Myburg A."/>
            <person name="Tuskan G."/>
            <person name="Grattapaglia D."/>
            <person name="Rokhsar D.S."/>
        </authorList>
    </citation>
    <scope>NUCLEOTIDE SEQUENCE</scope>
    <source>
        <tissue evidence="3">Leaf extractions</tissue>
    </source>
</reference>
<proteinExistence type="predicted"/>
<dbReference type="FunCoup" id="A0A059CL00">
    <property type="interactions" value="457"/>
</dbReference>
<dbReference type="Gramene" id="KCW78590">
    <property type="protein sequence ID" value="KCW78590"/>
    <property type="gene ID" value="EUGRSUZ_C00061"/>
</dbReference>
<dbReference type="Pfam" id="PF24714">
    <property type="entry name" value="TOR1L1_N"/>
    <property type="match status" value="1"/>
</dbReference>
<dbReference type="eggNOG" id="ENOG502QUFS">
    <property type="taxonomic scope" value="Eukaryota"/>
</dbReference>
<evidence type="ECO:0000259" key="2">
    <source>
        <dbReference type="Pfam" id="PF24714"/>
    </source>
</evidence>
<dbReference type="Pfam" id="PF24713">
    <property type="entry name" value="TOR1L1_C"/>
    <property type="match status" value="1"/>
</dbReference>
<sequence length="824" mass="90181">MKNQSSVRGRGSGRATPQQVVFELKQKVVLALNKVADRDTHQIGVEELEKAAESLNSDTIAPFLSCILDTDSEQKCAIRRECIRLIGTLVKSHEGLIGPYLVKMVSSLVKRLKDSDSGVRDACVQTMGVLASSLTNHPGERGQIFITLVRPLFESLGEQNKQVQSGSALCLARVIDCTGDPPVSILQRILTRTAKLLRNPHFMAKAAVIELNRSIIQAGGAATVNGLSAALTSIQEALKSSDWATRKAASLALAEIASSGGCYLGTFKASCVRSLEACRFDKVKPVRDTVLQALHCWKNISGQDHPEPSECGSSVKGNNYGGDLSDLTSASESGRVAILKSAGRDLMKKRIGLSARKACQNFVEKQEHPKPEDWNVEIAVPRNTKMSVKHCEEHEPEGSFVTNGAERISADVTSMQDDVYDYGIIDDQQECSSVSNLGADSFKTKIMTVSKGYIDESSHDFRGTSHQHVTEEVSSEGHMYPFTVQDRRSLDSTVTESSYPAMFGCCQKAANEMISIRKQLSAIEKKQSNLLDLLQVFTTSTSESLSLIKSKVIALELAVGRISQDYIHEDGYASMGGSKCMRKDESIDSPRLSLCTPRTSVDMQQKRPSIMTRRNSEFGDNNSLDRNWSKSANLKQDADVWMASSTRSSRSHLGKDCHKFSVQGAQSIVSVQRKGDSGANARHNGPNKNSVWKHIRDFLREGDLESAYAEALILGDEHVLNELVNATGPVLDSLSQKTASDLLCTLASFFMEQRSVGPIVPWLQQVVDLSTIHGPTYFILSMKAKEEVMSATHEVVKMEFSSSAERRSANQMAVKLHHLLGTGS</sequence>
<evidence type="ECO:0000313" key="3">
    <source>
        <dbReference type="EMBL" id="KCW78590.1"/>
    </source>
</evidence>
<dbReference type="InterPro" id="IPR057599">
    <property type="entry name" value="TORTIFOLIA1/TORL1-2_C"/>
</dbReference>